<dbReference type="Proteomes" id="UP000053732">
    <property type="component" value="Unassembled WGS sequence"/>
</dbReference>
<sequence length="53" mass="6216">MEYPALPRLHRVIPQMTESEQIGCMESECIFEHAGMPPAQAREKLVFIFIRQR</sequence>
<dbReference type="AlphaFoldDB" id="A0A0G4PC57"/>
<dbReference type="EMBL" id="HG793143">
    <property type="protein sequence ID" value="CRL23903.1"/>
    <property type="molecule type" value="Genomic_DNA"/>
</dbReference>
<name>A0A0G4PC57_PENC3</name>
<evidence type="ECO:0000313" key="1">
    <source>
        <dbReference type="EMBL" id="CRL23903.1"/>
    </source>
</evidence>
<evidence type="ECO:0000313" key="2">
    <source>
        <dbReference type="Proteomes" id="UP000053732"/>
    </source>
</evidence>
<reference evidence="1 2" key="1">
    <citation type="journal article" date="2014" name="Nat. Commun.">
        <title>Multiple recent horizontal transfers of a large genomic region in cheese making fungi.</title>
        <authorList>
            <person name="Cheeseman K."/>
            <person name="Ropars J."/>
            <person name="Renault P."/>
            <person name="Dupont J."/>
            <person name="Gouzy J."/>
            <person name="Branca A."/>
            <person name="Abraham A.L."/>
            <person name="Ceppi M."/>
            <person name="Conseiller E."/>
            <person name="Debuchy R."/>
            <person name="Malagnac F."/>
            <person name="Goarin A."/>
            <person name="Silar P."/>
            <person name="Lacoste S."/>
            <person name="Sallet E."/>
            <person name="Bensimon A."/>
            <person name="Giraud T."/>
            <person name="Brygoo Y."/>
        </authorList>
    </citation>
    <scope>NUCLEOTIDE SEQUENCE [LARGE SCALE GENOMIC DNA]</scope>
    <source>
        <strain evidence="2">FM 013</strain>
    </source>
</reference>
<protein>
    <submittedName>
        <fullName evidence="1">Str. FM013</fullName>
    </submittedName>
</protein>
<organism evidence="1 2">
    <name type="scientific">Penicillium camemberti (strain FM 013)</name>
    <dbReference type="NCBI Taxonomy" id="1429867"/>
    <lineage>
        <taxon>Eukaryota</taxon>
        <taxon>Fungi</taxon>
        <taxon>Dikarya</taxon>
        <taxon>Ascomycota</taxon>
        <taxon>Pezizomycotina</taxon>
        <taxon>Eurotiomycetes</taxon>
        <taxon>Eurotiomycetidae</taxon>
        <taxon>Eurotiales</taxon>
        <taxon>Aspergillaceae</taxon>
        <taxon>Penicillium</taxon>
    </lineage>
</organism>
<proteinExistence type="predicted"/>
<accession>A0A0G4PC57</accession>
<keyword evidence="2" id="KW-1185">Reference proteome</keyword>
<gene>
    <name evidence="1" type="ORF">PCAMFM013_S010g000341</name>
</gene>